<evidence type="ECO:0000313" key="2">
    <source>
        <dbReference type="EMBL" id="WBL34967.1"/>
    </source>
</evidence>
<dbReference type="Proteomes" id="UP001212803">
    <property type="component" value="Chromosome"/>
</dbReference>
<accession>A0ABY7M3Q8</accession>
<keyword evidence="1" id="KW-1133">Transmembrane helix</keyword>
<evidence type="ECO:0000313" key="3">
    <source>
        <dbReference type="Proteomes" id="UP001212803"/>
    </source>
</evidence>
<keyword evidence="3" id="KW-1185">Reference proteome</keyword>
<dbReference type="EMBL" id="CP115149">
    <property type="protein sequence ID" value="WBL34967.1"/>
    <property type="molecule type" value="Genomic_DNA"/>
</dbReference>
<keyword evidence="1" id="KW-0812">Transmembrane</keyword>
<gene>
    <name evidence="2" type="ORF">O0235_09185</name>
</gene>
<dbReference type="RefSeq" id="WP_270055495.1">
    <property type="nucleotide sequence ID" value="NZ_CP115149.1"/>
</dbReference>
<name>A0ABY7M3Q8_9CHLR</name>
<reference evidence="2 3" key="1">
    <citation type="journal article" date="2023" name="ISME J.">
        <title>Thermophilic Dehalococcoidia with unusual traits shed light on an unexpected past.</title>
        <authorList>
            <person name="Palmer M."/>
            <person name="Covington J.K."/>
            <person name="Zhou E.M."/>
            <person name="Thomas S.C."/>
            <person name="Habib N."/>
            <person name="Seymour C.O."/>
            <person name="Lai D."/>
            <person name="Johnston J."/>
            <person name="Hashimi A."/>
            <person name="Jiao J.Y."/>
            <person name="Muok A.R."/>
            <person name="Liu L."/>
            <person name="Xian W.D."/>
            <person name="Zhi X.Y."/>
            <person name="Li M.M."/>
            <person name="Silva L.P."/>
            <person name="Bowen B.P."/>
            <person name="Louie K."/>
            <person name="Briegel A."/>
            <person name="Pett-Ridge J."/>
            <person name="Weber P.K."/>
            <person name="Tocheva E.I."/>
            <person name="Woyke T."/>
            <person name="Northen T.R."/>
            <person name="Mayali X."/>
            <person name="Li W.J."/>
            <person name="Hedlund B.P."/>
        </authorList>
    </citation>
    <scope>NUCLEOTIDE SEQUENCE [LARGE SCALE GENOMIC DNA]</scope>
    <source>
        <strain evidence="2 3">YIM 72310</strain>
    </source>
</reference>
<proteinExistence type="predicted"/>
<feature type="transmembrane region" description="Helical" evidence="1">
    <location>
        <begin position="43"/>
        <end position="61"/>
    </location>
</feature>
<sequence>MSRPLGLRGRVPMCALWTGLFGMAALAGPATGAMLFGGGALEVAAELGAAAAAGAGAALLADRAVRRPIGSVRQLLREARAGEFEARAPGAVVRELR</sequence>
<organism evidence="2 3">
    <name type="scientific">Tepidiforma flava</name>
    <dbReference type="NCBI Taxonomy" id="3004094"/>
    <lineage>
        <taxon>Bacteria</taxon>
        <taxon>Bacillati</taxon>
        <taxon>Chloroflexota</taxon>
        <taxon>Tepidiformia</taxon>
        <taxon>Tepidiformales</taxon>
        <taxon>Tepidiformaceae</taxon>
        <taxon>Tepidiforma</taxon>
    </lineage>
</organism>
<evidence type="ECO:0008006" key="4">
    <source>
        <dbReference type="Google" id="ProtNLM"/>
    </source>
</evidence>
<keyword evidence="1" id="KW-0472">Membrane</keyword>
<evidence type="ECO:0000256" key="1">
    <source>
        <dbReference type="SAM" id="Phobius"/>
    </source>
</evidence>
<protein>
    <recommendedName>
        <fullName evidence="4">Sensor histidine kinase</fullName>
    </recommendedName>
</protein>